<evidence type="ECO:0000256" key="4">
    <source>
        <dbReference type="ARBA" id="ARBA00011825"/>
    </source>
</evidence>
<feature type="domain" description="U4/U6.U5 small nuclear ribonucleoprotein 27kDa protein" evidence="11">
    <location>
        <begin position="449"/>
        <end position="483"/>
    </location>
</feature>
<evidence type="ECO:0000313" key="13">
    <source>
        <dbReference type="RefSeq" id="XP_005090181.1"/>
    </source>
</evidence>
<comment type="subunit">
    <text evidence="4">Part of a tri-snRNP complex.</text>
</comment>
<feature type="compositionally biased region" description="Polar residues" evidence="10">
    <location>
        <begin position="59"/>
        <end position="71"/>
    </location>
</feature>
<feature type="region of interest" description="Disordered" evidence="10">
    <location>
        <begin position="1"/>
        <end position="83"/>
    </location>
</feature>
<gene>
    <name evidence="13" type="primary">LOC101863861</name>
</gene>
<evidence type="ECO:0000256" key="3">
    <source>
        <dbReference type="ARBA" id="ARBA00008218"/>
    </source>
</evidence>
<evidence type="ECO:0000256" key="10">
    <source>
        <dbReference type="SAM" id="MobiDB-lite"/>
    </source>
</evidence>
<feature type="region of interest" description="Disordered" evidence="10">
    <location>
        <begin position="413"/>
        <end position="449"/>
    </location>
</feature>
<feature type="compositionally biased region" description="Acidic residues" evidence="10">
    <location>
        <begin position="431"/>
        <end position="449"/>
    </location>
</feature>
<comment type="function">
    <text evidence="1">May play a role in mRNA splicing.</text>
</comment>
<reference evidence="13" key="1">
    <citation type="submission" date="2025-08" db="UniProtKB">
        <authorList>
            <consortium name="RefSeq"/>
        </authorList>
    </citation>
    <scope>IDENTIFICATION</scope>
</reference>
<dbReference type="Pfam" id="PF08648">
    <property type="entry name" value="SNRNP27"/>
    <property type="match status" value="1"/>
</dbReference>
<feature type="region of interest" description="Disordered" evidence="10">
    <location>
        <begin position="317"/>
        <end position="349"/>
    </location>
</feature>
<feature type="compositionally biased region" description="Basic and acidic residues" evidence="10">
    <location>
        <begin position="483"/>
        <end position="495"/>
    </location>
</feature>
<proteinExistence type="inferred from homology"/>
<feature type="compositionally biased region" description="Polar residues" evidence="10">
    <location>
        <begin position="317"/>
        <end position="330"/>
    </location>
</feature>
<dbReference type="GeneID" id="101863861"/>
<dbReference type="PANTHER" id="PTHR31077">
    <property type="entry name" value="U4/U6.U5 SMALL NUCLEAR RIBONUCLEOPROTEIN 27 KDA PROTEIN"/>
    <property type="match status" value="1"/>
</dbReference>
<keyword evidence="7" id="KW-0508">mRNA splicing</keyword>
<evidence type="ECO:0000256" key="1">
    <source>
        <dbReference type="ARBA" id="ARBA00003632"/>
    </source>
</evidence>
<evidence type="ECO:0000313" key="12">
    <source>
        <dbReference type="Proteomes" id="UP000694888"/>
    </source>
</evidence>
<evidence type="ECO:0000259" key="11">
    <source>
        <dbReference type="Pfam" id="PF08648"/>
    </source>
</evidence>
<dbReference type="Proteomes" id="UP000694888">
    <property type="component" value="Unplaced"/>
</dbReference>
<evidence type="ECO:0000256" key="9">
    <source>
        <dbReference type="ARBA" id="ARBA00031864"/>
    </source>
</evidence>
<feature type="compositionally biased region" description="Low complexity" evidence="10">
    <location>
        <begin position="11"/>
        <end position="30"/>
    </location>
</feature>
<accession>A0ABM0JBZ9</accession>
<evidence type="ECO:0000256" key="8">
    <source>
        <dbReference type="ARBA" id="ARBA00023242"/>
    </source>
</evidence>
<protein>
    <recommendedName>
        <fullName evidence="5">U4/U6.U5 small nuclear ribonucleoprotein 27 kDa protein</fullName>
    </recommendedName>
    <alternativeName>
        <fullName evidence="9">U4/U6.U5 tri-snRNP-associated protein 3</fullName>
    </alternativeName>
</protein>
<evidence type="ECO:0000256" key="2">
    <source>
        <dbReference type="ARBA" id="ARBA00004123"/>
    </source>
</evidence>
<name>A0ABM0JBZ9_APLCA</name>
<dbReference type="InterPro" id="IPR013957">
    <property type="entry name" value="SNRNP27"/>
</dbReference>
<dbReference type="PANTHER" id="PTHR31077:SF1">
    <property type="entry name" value="U4_U6.U5 SMALL NUCLEAR RIBONUCLEOPROTEIN 27 KDA PROTEIN"/>
    <property type="match status" value="1"/>
</dbReference>
<sequence length="566" mass="62084">MNSQNQFYRYGQSNFDSSSSGGFDQGSWQQPLPPAQLQHSQPQGASEPVYYSGAPQKYHSYQSNRSNETGGASNGGMDSYAHTMAGQSNSTFLSSEGSLNKDKGSRNSQFLQYQQNLTTDTNVSSFSNASSNMQQVQDAGEGNYYGYADDSFNASGNWMGTDSTGVSNTGGNYNATYSDMTMMNNYDEQSGMMNDRNSGMGNGKRMESNSHMSTNPGMMDGRNKGNFMSAGMGNGGNMMYGSNNSSNSNNAYNAAIDNSGLCNNGTDVSLGVMEPFSGNKFQSQMMPQTQTAKGEMGQFPNWQDCNSQNYNSRPVNQFQDGNFNSNTGNTYGRRGKRGRGFGASSNGNRFKGPDMFYQPARNNFSVGGNQQLTVQLNATNHNQWGFLRKNFNKRDDDLAQHLFETHEKFCHSCKERTEERKSTKRKKISEDVSEQEQETTEEPEEELTEEELEMKKLMGFAGFKSTKGAKVKDNSYAAVSCVKSDDGDQDTETKNESSTLTDEERKMIESIGGYSVFSKGSSSNEVTSPTSSLTFGAPAVTMTPREGSGPGYSDKPLFGRNKSQHI</sequence>
<comment type="subcellular location">
    <subcellularLocation>
        <location evidence="2">Nucleus</location>
    </subcellularLocation>
</comment>
<feature type="compositionally biased region" description="Low complexity" evidence="10">
    <location>
        <begin position="521"/>
        <end position="532"/>
    </location>
</feature>
<evidence type="ECO:0000256" key="5">
    <source>
        <dbReference type="ARBA" id="ARBA00014357"/>
    </source>
</evidence>
<organism evidence="12 13">
    <name type="scientific">Aplysia californica</name>
    <name type="common">California sea hare</name>
    <dbReference type="NCBI Taxonomy" id="6500"/>
    <lineage>
        <taxon>Eukaryota</taxon>
        <taxon>Metazoa</taxon>
        <taxon>Spiralia</taxon>
        <taxon>Lophotrochozoa</taxon>
        <taxon>Mollusca</taxon>
        <taxon>Gastropoda</taxon>
        <taxon>Heterobranchia</taxon>
        <taxon>Euthyneura</taxon>
        <taxon>Tectipleura</taxon>
        <taxon>Aplysiida</taxon>
        <taxon>Aplysioidea</taxon>
        <taxon>Aplysiidae</taxon>
        <taxon>Aplysia</taxon>
    </lineage>
</organism>
<keyword evidence="8" id="KW-0539">Nucleus</keyword>
<feature type="region of interest" description="Disordered" evidence="10">
    <location>
        <begin position="481"/>
        <end position="566"/>
    </location>
</feature>
<keyword evidence="6" id="KW-0507">mRNA processing</keyword>
<keyword evidence="12" id="KW-1185">Reference proteome</keyword>
<evidence type="ECO:0000256" key="7">
    <source>
        <dbReference type="ARBA" id="ARBA00023187"/>
    </source>
</evidence>
<comment type="similarity">
    <text evidence="3">Belongs to the SNUT3 family.</text>
</comment>
<evidence type="ECO:0000256" key="6">
    <source>
        <dbReference type="ARBA" id="ARBA00022664"/>
    </source>
</evidence>
<dbReference type="RefSeq" id="XP_005090181.1">
    <property type="nucleotide sequence ID" value="XM_005090124.3"/>
</dbReference>